<organism evidence="2">
    <name type="scientific">Noctiluca scintillans</name>
    <name type="common">Sea sparkle</name>
    <name type="synonym">Red tide dinoflagellate</name>
    <dbReference type="NCBI Taxonomy" id="2966"/>
    <lineage>
        <taxon>Eukaryota</taxon>
        <taxon>Sar</taxon>
        <taxon>Alveolata</taxon>
        <taxon>Dinophyceae</taxon>
        <taxon>Noctilucales</taxon>
        <taxon>Noctilucaceae</taxon>
        <taxon>Noctiluca</taxon>
    </lineage>
</organism>
<dbReference type="EMBL" id="HBFQ01055738">
    <property type="protein sequence ID" value="CAD8865224.1"/>
    <property type="molecule type" value="Transcribed_RNA"/>
</dbReference>
<sequence>MLDVRSPMVMWLFLAGVSAQIDPQFAVNLTVYHVNPAGAGVLPLNMDTADPSGGLYFWLTQFLLPLECSADPIDWKSSFDCQNPEQVSTDLVVTKVEMLVDSRLSGYAACNLCEGVDAFTKRPCQNGSYVCDACYVRSWRGRSECDATRVGQADVREKFQVDPRCGPAFQRECGWIYENETSREIACAGCVALRHRSLKNNGCNLEATLGYCAAEVSRPCGEGARDFECWRENMPRKTGGKWYSTQEAGFCREGQDTPCGWQVLNTSTVHEQCLKESVMDTVETAAPACFSTCGPRNVTSTCWINCFFSTIMGPESHNSTTLAGLPVEHLASAWERPFLPSAEGGCPKIASDLRSDTKVPPSWLKAQGNIFADAVHQTEMHLV</sequence>
<protein>
    <submittedName>
        <fullName evidence="2">Uncharacterized protein</fullName>
    </submittedName>
</protein>
<dbReference type="AlphaFoldDB" id="A0A7S1AU16"/>
<accession>A0A7S1AU16</accession>
<reference evidence="2" key="1">
    <citation type="submission" date="2021-01" db="EMBL/GenBank/DDBJ databases">
        <authorList>
            <person name="Corre E."/>
            <person name="Pelletier E."/>
            <person name="Niang G."/>
            <person name="Scheremetjew M."/>
            <person name="Finn R."/>
            <person name="Kale V."/>
            <person name="Holt S."/>
            <person name="Cochrane G."/>
            <person name="Meng A."/>
            <person name="Brown T."/>
            <person name="Cohen L."/>
        </authorList>
    </citation>
    <scope>NUCLEOTIDE SEQUENCE</scope>
</reference>
<keyword evidence="1" id="KW-0732">Signal</keyword>
<feature type="signal peptide" evidence="1">
    <location>
        <begin position="1"/>
        <end position="19"/>
    </location>
</feature>
<evidence type="ECO:0000313" key="2">
    <source>
        <dbReference type="EMBL" id="CAD8865224.1"/>
    </source>
</evidence>
<proteinExistence type="predicted"/>
<feature type="chain" id="PRO_5030539673" evidence="1">
    <location>
        <begin position="20"/>
        <end position="383"/>
    </location>
</feature>
<gene>
    <name evidence="2" type="ORF">NSCI0253_LOCUS39579</name>
</gene>
<name>A0A7S1AU16_NOCSC</name>
<evidence type="ECO:0000256" key="1">
    <source>
        <dbReference type="SAM" id="SignalP"/>
    </source>
</evidence>